<dbReference type="Proteomes" id="UP001552427">
    <property type="component" value="Unassembled WGS sequence"/>
</dbReference>
<sequence length="294" mass="30444">MTENYVRAVGARLAGLSGADRRRALSALSAQLDELADAGLDPQTALGDPAEYAARLRDALAGDSASQEARWRILGLPVETRGPVSAEVRSRTWDPANPRLVVPRLLGLGWTLNLGALAVRLGLIRPDDVGEDVLAHIPEREIRLAQAVPAAVAGATATALVLAWRTLPPTVASGFGLSGRPRGQAPRWTLTAAVALGVVPALWAQRGNAQPEERLVRAASATSLAMISASVVAATVAQARAPRGRWGLLTAAALPAGVAASLAVLVVPLRSGLRRAWRSASAPAPTAAAPTKET</sequence>
<keyword evidence="1" id="KW-0472">Membrane</keyword>
<proteinExistence type="predicted"/>
<keyword evidence="4" id="KW-1185">Reference proteome</keyword>
<reference evidence="3 4" key="1">
    <citation type="submission" date="2024-06" db="EMBL/GenBank/DDBJ databases">
        <title>The Natural Products Discovery Center: Release of the First 8490 Sequenced Strains for Exploring Actinobacteria Biosynthetic Diversity.</title>
        <authorList>
            <person name="Kalkreuter E."/>
            <person name="Kautsar S.A."/>
            <person name="Yang D."/>
            <person name="Bader C.D."/>
            <person name="Teijaro C.N."/>
            <person name="Fluegel L."/>
            <person name="Davis C.M."/>
            <person name="Simpson J.R."/>
            <person name="Lauterbach L."/>
            <person name="Steele A.D."/>
            <person name="Gui C."/>
            <person name="Meng S."/>
            <person name="Li G."/>
            <person name="Viehrig K."/>
            <person name="Ye F."/>
            <person name="Su P."/>
            <person name="Kiefer A.F."/>
            <person name="Nichols A."/>
            <person name="Cepeda A.J."/>
            <person name="Yan W."/>
            <person name="Fan B."/>
            <person name="Jiang Y."/>
            <person name="Adhikari A."/>
            <person name="Zheng C.-J."/>
            <person name="Schuster L."/>
            <person name="Cowan T.M."/>
            <person name="Smanski M.J."/>
            <person name="Chevrette M.G."/>
            <person name="De Carvalho L.P.S."/>
            <person name="Shen B."/>
        </authorList>
    </citation>
    <scope>NUCLEOTIDE SEQUENCE [LARGE SCALE GENOMIC DNA]</scope>
    <source>
        <strain evidence="3 4">NPDC049574</strain>
    </source>
</reference>
<feature type="domain" description="DUF5808" evidence="2">
    <location>
        <begin position="95"/>
        <end position="119"/>
    </location>
</feature>
<evidence type="ECO:0000256" key="1">
    <source>
        <dbReference type="SAM" id="Phobius"/>
    </source>
</evidence>
<evidence type="ECO:0000259" key="2">
    <source>
        <dbReference type="Pfam" id="PF19124"/>
    </source>
</evidence>
<feature type="transmembrane region" description="Helical" evidence="1">
    <location>
        <begin position="215"/>
        <end position="236"/>
    </location>
</feature>
<keyword evidence="1" id="KW-1133">Transmembrane helix</keyword>
<evidence type="ECO:0000313" key="3">
    <source>
        <dbReference type="EMBL" id="MEV4287773.1"/>
    </source>
</evidence>
<feature type="transmembrane region" description="Helical" evidence="1">
    <location>
        <begin position="248"/>
        <end position="269"/>
    </location>
</feature>
<protein>
    <submittedName>
        <fullName evidence="3">DUF5808 domain-containing protein</fullName>
    </submittedName>
</protein>
<dbReference type="RefSeq" id="WP_364451684.1">
    <property type="nucleotide sequence ID" value="NZ_JBFARM010000005.1"/>
</dbReference>
<evidence type="ECO:0000313" key="4">
    <source>
        <dbReference type="Proteomes" id="UP001552427"/>
    </source>
</evidence>
<feature type="transmembrane region" description="Helical" evidence="1">
    <location>
        <begin position="185"/>
        <end position="203"/>
    </location>
</feature>
<dbReference type="InterPro" id="IPR043831">
    <property type="entry name" value="DUF5808"/>
</dbReference>
<feature type="transmembrane region" description="Helical" evidence="1">
    <location>
        <begin position="144"/>
        <end position="165"/>
    </location>
</feature>
<keyword evidence="1" id="KW-0812">Transmembrane</keyword>
<organism evidence="3 4">
    <name type="scientific">Nonomuraea bangladeshensis</name>
    <dbReference type="NCBI Taxonomy" id="404385"/>
    <lineage>
        <taxon>Bacteria</taxon>
        <taxon>Bacillati</taxon>
        <taxon>Actinomycetota</taxon>
        <taxon>Actinomycetes</taxon>
        <taxon>Streptosporangiales</taxon>
        <taxon>Streptosporangiaceae</taxon>
        <taxon>Nonomuraea</taxon>
    </lineage>
</organism>
<gene>
    <name evidence="3" type="ORF">AB0K40_19875</name>
</gene>
<dbReference type="EMBL" id="JBFARM010000005">
    <property type="protein sequence ID" value="MEV4287773.1"/>
    <property type="molecule type" value="Genomic_DNA"/>
</dbReference>
<accession>A0ABV3H5H8</accession>
<name>A0ABV3H5H8_9ACTN</name>
<comment type="caution">
    <text evidence="3">The sequence shown here is derived from an EMBL/GenBank/DDBJ whole genome shotgun (WGS) entry which is preliminary data.</text>
</comment>
<dbReference type="Pfam" id="PF19124">
    <property type="entry name" value="DUF5808"/>
    <property type="match status" value="1"/>
</dbReference>